<evidence type="ECO:0000313" key="2">
    <source>
        <dbReference type="Proteomes" id="UP000005337"/>
    </source>
</evidence>
<organism evidence="1 2">
    <name type="scientific">Clostridium perfringens E str. JGS1987</name>
    <dbReference type="NCBI Taxonomy" id="451755"/>
    <lineage>
        <taxon>Bacteria</taxon>
        <taxon>Bacillati</taxon>
        <taxon>Bacillota</taxon>
        <taxon>Clostridia</taxon>
        <taxon>Eubacteriales</taxon>
        <taxon>Clostridiaceae</taxon>
        <taxon>Clostridium</taxon>
    </lineage>
</organism>
<dbReference type="Pfam" id="PF20648">
    <property type="entry name" value="DUF6809"/>
    <property type="match status" value="1"/>
</dbReference>
<dbReference type="AlphaFoldDB" id="B1BY58"/>
<comment type="caution">
    <text evidence="1">The sequence shown here is derived from an EMBL/GenBank/DDBJ whole genome shotgun (WGS) entry which is preliminary data.</text>
</comment>
<dbReference type="InterPro" id="IPR049215">
    <property type="entry name" value="DUF6809"/>
</dbReference>
<dbReference type="Proteomes" id="UP000005337">
    <property type="component" value="Unassembled WGS sequence"/>
</dbReference>
<sequence>MSLSYNQEQKLIDKIIEMSMNNRIADGLDYFETEETKNIMRQYENDINKSIKKLKLLLDDEGKIELENLVDMLEQVDDIRTRNSFNNGARTGLVELDFLKEYFEVF</sequence>
<evidence type="ECO:0000313" key="1">
    <source>
        <dbReference type="EMBL" id="EDT13369.1"/>
    </source>
</evidence>
<proteinExistence type="predicted"/>
<dbReference type="RefSeq" id="WP_003466588.1">
    <property type="nucleotide sequence ID" value="NZ_ABDW01000058.1"/>
</dbReference>
<protein>
    <submittedName>
        <fullName evidence="1">Uncharacterized protein</fullName>
    </submittedName>
</protein>
<reference evidence="1 2" key="1">
    <citation type="submission" date="2007-07" db="EMBL/GenBank/DDBJ databases">
        <title>Annotation of Clostridium perfringens E str. JGS1987.</title>
        <authorList>
            <person name="Paulsen I."/>
            <person name="Sebastian Y."/>
        </authorList>
    </citation>
    <scope>NUCLEOTIDE SEQUENCE [LARGE SCALE GENOMIC DNA]</scope>
    <source>
        <strain evidence="2">E str. JGS1987</strain>
    </source>
</reference>
<name>B1BY58_CLOPF</name>
<accession>B1BY58</accession>
<gene>
    <name evidence="1" type="ORF">AC3_A0393</name>
</gene>
<dbReference type="EMBL" id="ABDW01000058">
    <property type="protein sequence ID" value="EDT13369.1"/>
    <property type="molecule type" value="Genomic_DNA"/>
</dbReference>